<dbReference type="EMBL" id="JYDH01000088">
    <property type="protein sequence ID" value="KRY33063.1"/>
    <property type="molecule type" value="Genomic_DNA"/>
</dbReference>
<dbReference type="AlphaFoldDB" id="A0A0V1B7V1"/>
<gene>
    <name evidence="2" type="ORF">T01_1296</name>
</gene>
<proteinExistence type="predicted"/>
<dbReference type="InParanoid" id="A0A0V1B7V1"/>
<name>A0A0V1B7V1_TRISP</name>
<comment type="caution">
    <text evidence="2">The sequence shown here is derived from an EMBL/GenBank/DDBJ whole genome shotgun (WGS) entry which is preliminary data.</text>
</comment>
<keyword evidence="1" id="KW-0472">Membrane</keyword>
<protein>
    <submittedName>
        <fullName evidence="2">Uncharacterized protein</fullName>
    </submittedName>
</protein>
<evidence type="ECO:0000313" key="3">
    <source>
        <dbReference type="Proteomes" id="UP000054776"/>
    </source>
</evidence>
<reference evidence="2 3" key="1">
    <citation type="submission" date="2015-01" db="EMBL/GenBank/DDBJ databases">
        <title>Evolution of Trichinella species and genotypes.</title>
        <authorList>
            <person name="Korhonen P.K."/>
            <person name="Edoardo P."/>
            <person name="Giuseppe L.R."/>
            <person name="Gasser R.B."/>
        </authorList>
    </citation>
    <scope>NUCLEOTIDE SEQUENCE [LARGE SCALE GENOMIC DNA]</scope>
    <source>
        <strain evidence="2">ISS3</strain>
    </source>
</reference>
<feature type="transmembrane region" description="Helical" evidence="1">
    <location>
        <begin position="48"/>
        <end position="68"/>
    </location>
</feature>
<organism evidence="2 3">
    <name type="scientific">Trichinella spiralis</name>
    <name type="common">Trichina worm</name>
    <dbReference type="NCBI Taxonomy" id="6334"/>
    <lineage>
        <taxon>Eukaryota</taxon>
        <taxon>Metazoa</taxon>
        <taxon>Ecdysozoa</taxon>
        <taxon>Nematoda</taxon>
        <taxon>Enoplea</taxon>
        <taxon>Dorylaimia</taxon>
        <taxon>Trichinellida</taxon>
        <taxon>Trichinellidae</taxon>
        <taxon>Trichinella</taxon>
    </lineage>
</organism>
<sequence>MSLTMVFFERLAAFSIWPFLNSEADCESSGSSVKFAAASAIRLNFPILVTVLHIAVNFGTSIAFLMLFRSTRLFSATKSLQGSVQKRNMLKAESRVLRFYLFWNTEYIGKWHQKYRMYRNQVENTERTVNYELFIKPSDVLNGKCNIFYSALEA</sequence>
<evidence type="ECO:0000313" key="2">
    <source>
        <dbReference type="EMBL" id="KRY33063.1"/>
    </source>
</evidence>
<evidence type="ECO:0000256" key="1">
    <source>
        <dbReference type="SAM" id="Phobius"/>
    </source>
</evidence>
<keyword evidence="3" id="KW-1185">Reference proteome</keyword>
<accession>A0A0V1B7V1</accession>
<dbReference type="Proteomes" id="UP000054776">
    <property type="component" value="Unassembled WGS sequence"/>
</dbReference>
<keyword evidence="1" id="KW-1133">Transmembrane helix</keyword>
<dbReference type="OrthoDB" id="10551266at2759"/>
<keyword evidence="1" id="KW-0812">Transmembrane</keyword>